<accession>A0AAD4KKG5</accession>
<gene>
    <name evidence="2" type="ORF">BGW36DRAFT_303641</name>
</gene>
<dbReference type="Proteomes" id="UP001201262">
    <property type="component" value="Unassembled WGS sequence"/>
</dbReference>
<dbReference type="GeneID" id="70242182"/>
<proteinExistence type="predicted"/>
<dbReference type="EMBL" id="JAJTJA010000011">
    <property type="protein sequence ID" value="KAH8692288.1"/>
    <property type="molecule type" value="Genomic_DNA"/>
</dbReference>
<dbReference type="AlphaFoldDB" id="A0AAD4KKG5"/>
<comment type="caution">
    <text evidence="2">The sequence shown here is derived from an EMBL/GenBank/DDBJ whole genome shotgun (WGS) entry which is preliminary data.</text>
</comment>
<feature type="non-terminal residue" evidence="2">
    <location>
        <position position="313"/>
    </location>
</feature>
<dbReference type="SUPFAM" id="SSF52540">
    <property type="entry name" value="P-loop containing nucleoside triphosphate hydrolases"/>
    <property type="match status" value="1"/>
</dbReference>
<evidence type="ECO:0000256" key="1">
    <source>
        <dbReference type="SAM" id="MobiDB-lite"/>
    </source>
</evidence>
<protein>
    <recommendedName>
        <fullName evidence="4">G domain-containing protein</fullName>
    </recommendedName>
</protein>
<sequence>IFILVIGITGSGKTTFISKASRQNLEIGHDLASCTSSMSITSFVHHSSKCTVYLIDSPGFNDSERSDIDTLSHIAHYLSAPYANRVYISGIFLMHRIVDNRLQGSSKLNIDMVKQLVGKDAYENMVVVTTMWSSPAADIEQERENELKGGVFKDILDGGGYIVRYPSAELSAANDRVAPLRVVDWVCARPAPTVLRIQSELVDDGAELCDTAAGRLITSRQLCDMQKALKDALQSIREISQTTSSEYQQRRAEMKAIQDEFQRREQTLRKKSSFSCQKPDADASRRKKAAGGENESDGRGLEGPASETTAEAW</sequence>
<dbReference type="CDD" id="cd00882">
    <property type="entry name" value="Ras_like_GTPase"/>
    <property type="match status" value="1"/>
</dbReference>
<evidence type="ECO:0008006" key="4">
    <source>
        <dbReference type="Google" id="ProtNLM"/>
    </source>
</evidence>
<organism evidence="2 3">
    <name type="scientific">Talaromyces proteolyticus</name>
    <dbReference type="NCBI Taxonomy" id="1131652"/>
    <lineage>
        <taxon>Eukaryota</taxon>
        <taxon>Fungi</taxon>
        <taxon>Dikarya</taxon>
        <taxon>Ascomycota</taxon>
        <taxon>Pezizomycotina</taxon>
        <taxon>Eurotiomycetes</taxon>
        <taxon>Eurotiomycetidae</taxon>
        <taxon>Eurotiales</taxon>
        <taxon>Trichocomaceae</taxon>
        <taxon>Talaromyces</taxon>
        <taxon>Talaromyces sect. Bacilispori</taxon>
    </lineage>
</organism>
<evidence type="ECO:0000313" key="2">
    <source>
        <dbReference type="EMBL" id="KAH8692288.1"/>
    </source>
</evidence>
<reference evidence="2" key="1">
    <citation type="submission" date="2021-12" db="EMBL/GenBank/DDBJ databases">
        <title>Convergent genome expansion in fungi linked to evolution of root-endophyte symbiosis.</title>
        <authorList>
            <consortium name="DOE Joint Genome Institute"/>
            <person name="Ke Y.-H."/>
            <person name="Bonito G."/>
            <person name="Liao H.-L."/>
            <person name="Looney B."/>
            <person name="Rojas-Flechas A."/>
            <person name="Nash J."/>
            <person name="Hameed K."/>
            <person name="Schadt C."/>
            <person name="Martin F."/>
            <person name="Crous P.W."/>
            <person name="Miettinen O."/>
            <person name="Magnuson J.K."/>
            <person name="Labbe J."/>
            <person name="Jacobson D."/>
            <person name="Doktycz M.J."/>
            <person name="Veneault-Fourrey C."/>
            <person name="Kuo A."/>
            <person name="Mondo S."/>
            <person name="Calhoun S."/>
            <person name="Riley R."/>
            <person name="Ohm R."/>
            <person name="LaButti K."/>
            <person name="Andreopoulos B."/>
            <person name="Pangilinan J."/>
            <person name="Nolan M."/>
            <person name="Tritt A."/>
            <person name="Clum A."/>
            <person name="Lipzen A."/>
            <person name="Daum C."/>
            <person name="Barry K."/>
            <person name="Grigoriev I.V."/>
            <person name="Vilgalys R."/>
        </authorList>
    </citation>
    <scope>NUCLEOTIDE SEQUENCE</scope>
    <source>
        <strain evidence="2">PMI_201</strain>
    </source>
</reference>
<feature type="region of interest" description="Disordered" evidence="1">
    <location>
        <begin position="264"/>
        <end position="313"/>
    </location>
</feature>
<dbReference type="RefSeq" id="XP_046068285.1">
    <property type="nucleotide sequence ID" value="XM_046211895.1"/>
</dbReference>
<dbReference type="InterPro" id="IPR027417">
    <property type="entry name" value="P-loop_NTPase"/>
</dbReference>
<keyword evidence="3" id="KW-1185">Reference proteome</keyword>
<evidence type="ECO:0000313" key="3">
    <source>
        <dbReference type="Proteomes" id="UP001201262"/>
    </source>
</evidence>
<dbReference type="Gene3D" id="3.40.50.300">
    <property type="entry name" value="P-loop containing nucleotide triphosphate hydrolases"/>
    <property type="match status" value="1"/>
</dbReference>
<name>A0AAD4KKG5_9EURO</name>